<evidence type="ECO:0008006" key="3">
    <source>
        <dbReference type="Google" id="ProtNLM"/>
    </source>
</evidence>
<name>A0A978UKC5_ZIZJJ</name>
<protein>
    <recommendedName>
        <fullName evidence="3">Disease resistance protein At3g14460</fullName>
    </recommendedName>
</protein>
<dbReference type="InterPro" id="IPR032675">
    <property type="entry name" value="LRR_dom_sf"/>
</dbReference>
<dbReference type="EMBL" id="JAEACU010000010">
    <property type="protein sequence ID" value="KAH7515277.1"/>
    <property type="molecule type" value="Genomic_DNA"/>
</dbReference>
<dbReference type="Proteomes" id="UP000813462">
    <property type="component" value="Unassembled WGS sequence"/>
</dbReference>
<evidence type="ECO:0000313" key="1">
    <source>
        <dbReference type="EMBL" id="KAH7515277.1"/>
    </source>
</evidence>
<evidence type="ECO:0000313" key="2">
    <source>
        <dbReference type="Proteomes" id="UP000813462"/>
    </source>
</evidence>
<proteinExistence type="predicted"/>
<reference evidence="1" key="1">
    <citation type="journal article" date="2021" name="Front. Plant Sci.">
        <title>Chromosome-Scale Genome Assembly for Chinese Sour Jujube and Insights Into Its Genome Evolution and Domestication Signature.</title>
        <authorList>
            <person name="Shen L.-Y."/>
            <person name="Luo H."/>
            <person name="Wang X.-L."/>
            <person name="Wang X.-M."/>
            <person name="Qiu X.-J."/>
            <person name="Liu H."/>
            <person name="Zhou S.-S."/>
            <person name="Jia K.-H."/>
            <person name="Nie S."/>
            <person name="Bao Y.-T."/>
            <person name="Zhang R.-G."/>
            <person name="Yun Q.-Z."/>
            <person name="Chai Y.-H."/>
            <person name="Lu J.-Y."/>
            <person name="Li Y."/>
            <person name="Zhao S.-W."/>
            <person name="Mao J.-F."/>
            <person name="Jia S.-G."/>
            <person name="Mao Y.-M."/>
        </authorList>
    </citation>
    <scope>NUCLEOTIDE SEQUENCE</scope>
    <source>
        <strain evidence="1">AT0</strain>
        <tissue evidence="1">Leaf</tissue>
    </source>
</reference>
<dbReference type="Gene3D" id="3.80.10.10">
    <property type="entry name" value="Ribonuclease Inhibitor"/>
    <property type="match status" value="1"/>
</dbReference>
<dbReference type="SUPFAM" id="SSF52058">
    <property type="entry name" value="L domain-like"/>
    <property type="match status" value="1"/>
</dbReference>
<organism evidence="1 2">
    <name type="scientific">Ziziphus jujuba var. spinosa</name>
    <dbReference type="NCBI Taxonomy" id="714518"/>
    <lineage>
        <taxon>Eukaryota</taxon>
        <taxon>Viridiplantae</taxon>
        <taxon>Streptophyta</taxon>
        <taxon>Embryophyta</taxon>
        <taxon>Tracheophyta</taxon>
        <taxon>Spermatophyta</taxon>
        <taxon>Magnoliopsida</taxon>
        <taxon>eudicotyledons</taxon>
        <taxon>Gunneridae</taxon>
        <taxon>Pentapetalae</taxon>
        <taxon>rosids</taxon>
        <taxon>fabids</taxon>
        <taxon>Rosales</taxon>
        <taxon>Rhamnaceae</taxon>
        <taxon>Paliureae</taxon>
        <taxon>Ziziphus</taxon>
    </lineage>
</organism>
<sequence length="106" mass="12178">MHNLLPRLEHLWISECPKVESFPKRGLPSNLKGLSVDKCSKLTAKRMEWNLKTLPALECFEIKYANMELFPDKGLLPSTLTCPSVHSQILRDWIRRSFNNSALSNP</sequence>
<comment type="caution">
    <text evidence="1">The sequence shown here is derived from an EMBL/GenBank/DDBJ whole genome shotgun (WGS) entry which is preliminary data.</text>
</comment>
<dbReference type="AlphaFoldDB" id="A0A978UKC5"/>
<accession>A0A978UKC5</accession>
<gene>
    <name evidence="1" type="ORF">FEM48_Zijuj10G0009700</name>
</gene>